<feature type="chain" id="PRO_5007284499" evidence="1">
    <location>
        <begin position="18"/>
        <end position="118"/>
    </location>
</feature>
<organism evidence="2">
    <name type="scientific">Rhipicephalus appendiculatus</name>
    <name type="common">Brown ear tick</name>
    <dbReference type="NCBI Taxonomy" id="34631"/>
    <lineage>
        <taxon>Eukaryota</taxon>
        <taxon>Metazoa</taxon>
        <taxon>Ecdysozoa</taxon>
        <taxon>Arthropoda</taxon>
        <taxon>Chelicerata</taxon>
        <taxon>Arachnida</taxon>
        <taxon>Acari</taxon>
        <taxon>Parasitiformes</taxon>
        <taxon>Ixodida</taxon>
        <taxon>Ixodoidea</taxon>
        <taxon>Ixodidae</taxon>
        <taxon>Rhipicephalinae</taxon>
        <taxon>Rhipicephalus</taxon>
        <taxon>Rhipicephalus</taxon>
    </lineage>
</organism>
<dbReference type="EMBL" id="GEDV01012258">
    <property type="protein sequence ID" value="JAP76299.1"/>
    <property type="molecule type" value="Transcribed_RNA"/>
</dbReference>
<reference evidence="2" key="1">
    <citation type="journal article" date="2016" name="Ticks Tick Borne Dis.">
        <title>De novo assembly and annotation of the salivary gland transcriptome of Rhipicephalus appendiculatus male and female ticks during blood feeding.</title>
        <authorList>
            <person name="de Castro M.H."/>
            <person name="de Klerk D."/>
            <person name="Pienaar R."/>
            <person name="Latif A.A."/>
            <person name="Rees D.J."/>
            <person name="Mans B.J."/>
        </authorList>
    </citation>
    <scope>NUCLEOTIDE SEQUENCE</scope>
    <source>
        <tissue evidence="2">Salivary glands</tissue>
    </source>
</reference>
<feature type="signal peptide" evidence="1">
    <location>
        <begin position="1"/>
        <end position="17"/>
    </location>
</feature>
<keyword evidence="1" id="KW-0732">Signal</keyword>
<evidence type="ECO:0000313" key="2">
    <source>
        <dbReference type="EMBL" id="JAP76299.1"/>
    </source>
</evidence>
<sequence>MWIRLVFLVAFAYGASIFTYNPRCPEKEERKCREEGSKFACLIQSAHVTVRTCLRPERECSDFFQKYCRGLHQFLSCKTYSNVACTCLCCTWKVENVSVESSPIGCNSPKVIEEGVKS</sequence>
<evidence type="ECO:0000256" key="1">
    <source>
        <dbReference type="SAM" id="SignalP"/>
    </source>
</evidence>
<name>A0A131YAK5_RHIAP</name>
<protein>
    <submittedName>
        <fullName evidence="2">Uncharacterized protein</fullName>
    </submittedName>
</protein>
<dbReference type="AlphaFoldDB" id="A0A131YAK5"/>
<accession>A0A131YAK5</accession>
<proteinExistence type="predicted"/>